<evidence type="ECO:0000313" key="6">
    <source>
        <dbReference type="Proteomes" id="UP000760860"/>
    </source>
</evidence>
<name>A0A8T1HBW5_9STRA</name>
<reference evidence="5" key="1">
    <citation type="submission" date="2018-05" db="EMBL/GenBank/DDBJ databases">
        <title>Effector identification in a new, highly contiguous assembly of the strawberry crown rot pathogen Phytophthora cactorum.</title>
        <authorList>
            <person name="Armitage A.D."/>
            <person name="Nellist C.F."/>
            <person name="Bates H."/>
            <person name="Vickerstaff R.J."/>
            <person name="Harrison R.J."/>
        </authorList>
    </citation>
    <scope>NUCLEOTIDE SEQUENCE</scope>
    <source>
        <strain evidence="1">15-7</strain>
        <strain evidence="2">4032</strain>
        <strain evidence="3">4040</strain>
        <strain evidence="4">P415</strain>
        <strain evidence="5">P421</strain>
    </source>
</reference>
<dbReference type="Proteomes" id="UP000760860">
    <property type="component" value="Unassembled WGS sequence"/>
</dbReference>
<comment type="caution">
    <text evidence="5">The sequence shown here is derived from an EMBL/GenBank/DDBJ whole genome shotgun (WGS) entry which is preliminary data.</text>
</comment>
<dbReference type="Proteomes" id="UP000736787">
    <property type="component" value="Unassembled WGS sequence"/>
</dbReference>
<gene>
    <name evidence="1" type="ORF">PC113_g8086</name>
    <name evidence="2" type="ORF">PC115_g6869</name>
    <name evidence="3" type="ORF">PC117_g7542</name>
    <name evidence="4" type="ORF">PC118_g6907</name>
    <name evidence="5" type="ORF">PC129_g19675</name>
</gene>
<sequence>MLLGHLCEPAYERFGKLSIPYLSHEISTEGLRAIPKIAKGVADLPFLTTLKGVQSFLGSLNYCNKFIEDLPLIASALYELTEDQVREGGDLGRAK</sequence>
<evidence type="ECO:0000313" key="1">
    <source>
        <dbReference type="EMBL" id="KAG2860406.1"/>
    </source>
</evidence>
<organism evidence="5 6">
    <name type="scientific">Phytophthora cactorum</name>
    <dbReference type="NCBI Taxonomy" id="29920"/>
    <lineage>
        <taxon>Eukaryota</taxon>
        <taxon>Sar</taxon>
        <taxon>Stramenopiles</taxon>
        <taxon>Oomycota</taxon>
        <taxon>Peronosporomycetes</taxon>
        <taxon>Peronosporales</taxon>
        <taxon>Peronosporaceae</taxon>
        <taxon>Phytophthora</taxon>
    </lineage>
</organism>
<dbReference type="InterPro" id="IPR043128">
    <property type="entry name" value="Rev_trsase/Diguanyl_cyclase"/>
</dbReference>
<evidence type="ECO:0000313" key="2">
    <source>
        <dbReference type="EMBL" id="KAG2929362.1"/>
    </source>
</evidence>
<dbReference type="Gene3D" id="3.30.70.270">
    <property type="match status" value="1"/>
</dbReference>
<evidence type="ECO:0000313" key="5">
    <source>
        <dbReference type="EMBL" id="KAG3209312.1"/>
    </source>
</evidence>
<dbReference type="EMBL" id="RCMG01000185">
    <property type="protein sequence ID" value="KAG2860406.1"/>
    <property type="molecule type" value="Genomic_DNA"/>
</dbReference>
<dbReference type="EMBL" id="RCMV01001293">
    <property type="protein sequence ID" value="KAG3209312.1"/>
    <property type="molecule type" value="Genomic_DNA"/>
</dbReference>
<evidence type="ECO:0000313" key="4">
    <source>
        <dbReference type="EMBL" id="KAG2988114.1"/>
    </source>
</evidence>
<evidence type="ECO:0000313" key="3">
    <source>
        <dbReference type="EMBL" id="KAG2946546.1"/>
    </source>
</evidence>
<dbReference type="InterPro" id="IPR051320">
    <property type="entry name" value="Viral_Replic_Matur_Polypro"/>
</dbReference>
<dbReference type="EMBL" id="RCMK01000155">
    <property type="protein sequence ID" value="KAG2946546.1"/>
    <property type="molecule type" value="Genomic_DNA"/>
</dbReference>
<dbReference type="InterPro" id="IPR043502">
    <property type="entry name" value="DNA/RNA_pol_sf"/>
</dbReference>
<dbReference type="PANTHER" id="PTHR33064">
    <property type="entry name" value="POL PROTEIN"/>
    <property type="match status" value="1"/>
</dbReference>
<dbReference type="Proteomes" id="UP000697107">
    <property type="component" value="Unassembled WGS sequence"/>
</dbReference>
<dbReference type="PANTHER" id="PTHR33064:SF37">
    <property type="entry name" value="RIBONUCLEASE H"/>
    <property type="match status" value="1"/>
</dbReference>
<protein>
    <submittedName>
        <fullName evidence="5">Uncharacterized protein</fullName>
    </submittedName>
</protein>
<accession>A0A8T1HBW5</accession>
<dbReference type="Proteomes" id="UP000774804">
    <property type="component" value="Unassembled WGS sequence"/>
</dbReference>
<dbReference type="Proteomes" id="UP000735874">
    <property type="component" value="Unassembled WGS sequence"/>
</dbReference>
<dbReference type="SUPFAM" id="SSF56672">
    <property type="entry name" value="DNA/RNA polymerases"/>
    <property type="match status" value="1"/>
</dbReference>
<dbReference type="EMBL" id="RCMI01000158">
    <property type="protein sequence ID" value="KAG2929362.1"/>
    <property type="molecule type" value="Genomic_DNA"/>
</dbReference>
<dbReference type="EMBL" id="RCML01000159">
    <property type="protein sequence ID" value="KAG2988114.1"/>
    <property type="molecule type" value="Genomic_DNA"/>
</dbReference>
<proteinExistence type="predicted"/>
<dbReference type="VEuPathDB" id="FungiDB:PC110_g2986"/>
<dbReference type="AlphaFoldDB" id="A0A8T1HBW5"/>